<feature type="signal peptide" evidence="2">
    <location>
        <begin position="1"/>
        <end position="18"/>
    </location>
</feature>
<dbReference type="EMBL" id="JH126403">
    <property type="protein sequence ID" value="EGX90510.1"/>
    <property type="molecule type" value="Genomic_DNA"/>
</dbReference>
<dbReference type="GeneID" id="18168941"/>
<dbReference type="InParanoid" id="G3JLD6"/>
<dbReference type="GO" id="GO:0016791">
    <property type="term" value="F:phosphatase activity"/>
    <property type="evidence" value="ECO:0007669"/>
    <property type="project" value="UniProtKB-ARBA"/>
</dbReference>
<dbReference type="InterPro" id="IPR050561">
    <property type="entry name" value="PTP"/>
</dbReference>
<reference evidence="4 5" key="1">
    <citation type="journal article" date="2011" name="Genome Biol.">
        <title>Genome sequence of the insect pathogenic fungus Cordyceps militaris, a valued traditional Chinese medicine.</title>
        <authorList>
            <person name="Zheng P."/>
            <person name="Xia Y."/>
            <person name="Xiao G."/>
            <person name="Xiong C."/>
            <person name="Hu X."/>
            <person name="Zhang S."/>
            <person name="Zheng H."/>
            <person name="Huang Y."/>
            <person name="Zhou Y."/>
            <person name="Wang S."/>
            <person name="Zhao G.P."/>
            <person name="Liu X."/>
            <person name="St Leger R.J."/>
            <person name="Wang C."/>
        </authorList>
    </citation>
    <scope>NUCLEOTIDE SEQUENCE [LARGE SCALE GENOMIC DNA]</scope>
    <source>
        <strain evidence="4 5">CM01</strain>
    </source>
</reference>
<dbReference type="VEuPathDB" id="FungiDB:CCM_06930"/>
<dbReference type="Gene3D" id="3.90.190.10">
    <property type="entry name" value="Protein tyrosine phosphatase superfamily"/>
    <property type="match status" value="1"/>
</dbReference>
<dbReference type="HOGENOM" id="CLU_522713_0_0_1"/>
<evidence type="ECO:0000256" key="2">
    <source>
        <dbReference type="SAM" id="SignalP"/>
    </source>
</evidence>
<evidence type="ECO:0000313" key="4">
    <source>
        <dbReference type="EMBL" id="EGX90510.1"/>
    </source>
</evidence>
<accession>G3JLD6</accession>
<organism evidence="4 5">
    <name type="scientific">Cordyceps militaris (strain CM01)</name>
    <name type="common">Caterpillar fungus</name>
    <dbReference type="NCBI Taxonomy" id="983644"/>
    <lineage>
        <taxon>Eukaryota</taxon>
        <taxon>Fungi</taxon>
        <taxon>Dikarya</taxon>
        <taxon>Ascomycota</taxon>
        <taxon>Pezizomycotina</taxon>
        <taxon>Sordariomycetes</taxon>
        <taxon>Hypocreomycetidae</taxon>
        <taxon>Hypocreales</taxon>
        <taxon>Cordycipitaceae</taxon>
        <taxon>Cordyceps</taxon>
    </lineage>
</organism>
<dbReference type="InterPro" id="IPR057023">
    <property type="entry name" value="PTP-SAK"/>
</dbReference>
<sequence>MLLGKALLALAWAATATAVPANGAKNTIVARGLGPSKAPGPDDAAAGPSNAAAEKGGLYRFEFVVDYMSPGDGLARSSAPNYQGEDSDQKITPDTIAAFRLYNVTHVISANHEANDETIKKALADAGIDYTPLPVPDFEAATAQDFQRGWDAFVQHRSTGNTLVWCGYGHGRTGTMITALQIHAEHERGEMHTWTHQDYVRNHVETAEQEARLNQLQETLRAQAVPAPTDQELADLRAGNFAQLNCVTLLAAMLTRNHLSERSTRREVKMIPRQGTCYICLTNPNHDPLLTFTATPNPSRVAPKKFGCERAQQILLTEDIPVPCKKIKNIQLGVAFSNDLASGSWDDIGATLEGPAGNATLHVSTQPERGSHTWATVNMQESYKKDEIEVSGINKLTLNAAGIANQPWRFGGPGINDEWQVEDIQIRADCADPGFAAKDDSLVGLNAWYGHPGGWFWAKTEKKTVATFPIVPGDWAFAPPCAIIKELSYDFKLAEWYGGGTYDALAFSISDGKTIDLGESVDYTFHKDGKIDLKAIFGKDQVDIRDLKELHLLDNHGSNGAGDPWAFQGLTLSATCATSSRKMAMKKYQAVNQWVGYVETGPAWTGAVAASDWLEVVA</sequence>
<dbReference type="STRING" id="983644.G3JLD6"/>
<dbReference type="AlphaFoldDB" id="G3JLD6"/>
<evidence type="ECO:0000256" key="1">
    <source>
        <dbReference type="ARBA" id="ARBA00022801"/>
    </source>
</evidence>
<evidence type="ECO:0000259" key="3">
    <source>
        <dbReference type="Pfam" id="PF22784"/>
    </source>
</evidence>
<dbReference type="PANTHER" id="PTHR23339">
    <property type="entry name" value="TYROSINE SPECIFIC PROTEIN PHOSPHATASE AND DUAL SPECIFICITY PROTEIN PHOSPHATASE"/>
    <property type="match status" value="1"/>
</dbReference>
<keyword evidence="1" id="KW-0378">Hydrolase</keyword>
<dbReference type="Pfam" id="PF22784">
    <property type="entry name" value="PTP-SAK"/>
    <property type="match status" value="1"/>
</dbReference>
<dbReference type="KEGG" id="cmt:CCM_06930"/>
<dbReference type="OrthoDB" id="4862416at2759"/>
<protein>
    <submittedName>
        <fullName evidence="4">Protein-tyrosine phosphatase</fullName>
    </submittedName>
</protein>
<keyword evidence="2" id="KW-0732">Signal</keyword>
<feature type="domain" description="Swiss Army Knife protein DSP-PTPase phosphatase" evidence="3">
    <location>
        <begin position="101"/>
        <end position="181"/>
    </location>
</feature>
<dbReference type="SUPFAM" id="SSF52799">
    <property type="entry name" value="(Phosphotyrosine protein) phosphatases II"/>
    <property type="match status" value="1"/>
</dbReference>
<evidence type="ECO:0000313" key="5">
    <source>
        <dbReference type="Proteomes" id="UP000001610"/>
    </source>
</evidence>
<dbReference type="InterPro" id="IPR029021">
    <property type="entry name" value="Prot-tyrosine_phosphatase-like"/>
</dbReference>
<dbReference type="OMA" id="RGSHTWA"/>
<name>G3JLD6_CORMM</name>
<dbReference type="Proteomes" id="UP000001610">
    <property type="component" value="Unassembled WGS sequence"/>
</dbReference>
<proteinExistence type="predicted"/>
<dbReference type="eggNOG" id="ENOG502T71W">
    <property type="taxonomic scope" value="Eukaryota"/>
</dbReference>
<feature type="chain" id="PRO_5003446281" evidence="2">
    <location>
        <begin position="19"/>
        <end position="618"/>
    </location>
</feature>
<gene>
    <name evidence="4" type="ORF">CCM_06930</name>
</gene>
<dbReference type="RefSeq" id="XP_006672131.1">
    <property type="nucleotide sequence ID" value="XM_006672068.1"/>
</dbReference>
<keyword evidence="5" id="KW-1185">Reference proteome</keyword>